<reference evidence="2 3" key="1">
    <citation type="submission" date="2016-02" db="EMBL/GenBank/DDBJ databases">
        <title>Genome analysis of coral dinoflagellate symbionts highlights evolutionary adaptations to a symbiotic lifestyle.</title>
        <authorList>
            <person name="Aranda M."/>
            <person name="Li Y."/>
            <person name="Liew Y.J."/>
            <person name="Baumgarten S."/>
            <person name="Simakov O."/>
            <person name="Wilson M."/>
            <person name="Piel J."/>
            <person name="Ashoor H."/>
            <person name="Bougouffa S."/>
            <person name="Bajic V.B."/>
            <person name="Ryu T."/>
            <person name="Ravasi T."/>
            <person name="Bayer T."/>
            <person name="Micklem G."/>
            <person name="Kim H."/>
            <person name="Bhak J."/>
            <person name="Lajeunesse T.C."/>
            <person name="Voolstra C.R."/>
        </authorList>
    </citation>
    <scope>NUCLEOTIDE SEQUENCE [LARGE SCALE GENOMIC DNA]</scope>
    <source>
        <strain evidence="2 3">CCMP2467</strain>
    </source>
</reference>
<evidence type="ECO:0000256" key="1">
    <source>
        <dbReference type="SAM" id="SignalP"/>
    </source>
</evidence>
<dbReference type="AlphaFoldDB" id="A0A1Q9DC08"/>
<sequence>MQMLAILMVLVMAMMITTVTKAMAMKMGPLLMALRHVPSISHQAMLKVRDIPPAASHGHHFLQKAIHDWDFMLVGGSKMWQSPVPIGSQQQPDGHTVVGHDGPWLWKLAVLGARMQGIGSGHIALLGFSDTYQMEPRCLVYIESTCLFKDGWKPNKKAYS</sequence>
<protein>
    <recommendedName>
        <fullName evidence="4">Secreted protein</fullName>
    </recommendedName>
</protein>
<evidence type="ECO:0008006" key="4">
    <source>
        <dbReference type="Google" id="ProtNLM"/>
    </source>
</evidence>
<keyword evidence="1" id="KW-0732">Signal</keyword>
<feature type="signal peptide" evidence="1">
    <location>
        <begin position="1"/>
        <end position="22"/>
    </location>
</feature>
<name>A0A1Q9DC08_SYMMI</name>
<feature type="chain" id="PRO_5011960461" description="Secreted protein" evidence="1">
    <location>
        <begin position="23"/>
        <end position="160"/>
    </location>
</feature>
<keyword evidence="3" id="KW-1185">Reference proteome</keyword>
<dbReference type="Proteomes" id="UP000186817">
    <property type="component" value="Unassembled WGS sequence"/>
</dbReference>
<gene>
    <name evidence="2" type="ORF">AK812_SmicGene25488</name>
</gene>
<organism evidence="2 3">
    <name type="scientific">Symbiodinium microadriaticum</name>
    <name type="common">Dinoflagellate</name>
    <name type="synonym">Zooxanthella microadriatica</name>
    <dbReference type="NCBI Taxonomy" id="2951"/>
    <lineage>
        <taxon>Eukaryota</taxon>
        <taxon>Sar</taxon>
        <taxon>Alveolata</taxon>
        <taxon>Dinophyceae</taxon>
        <taxon>Suessiales</taxon>
        <taxon>Symbiodiniaceae</taxon>
        <taxon>Symbiodinium</taxon>
    </lineage>
</organism>
<evidence type="ECO:0000313" key="2">
    <source>
        <dbReference type="EMBL" id="OLP92679.1"/>
    </source>
</evidence>
<evidence type="ECO:0000313" key="3">
    <source>
        <dbReference type="Proteomes" id="UP000186817"/>
    </source>
</evidence>
<comment type="caution">
    <text evidence="2">The sequence shown here is derived from an EMBL/GenBank/DDBJ whole genome shotgun (WGS) entry which is preliminary data.</text>
</comment>
<proteinExistence type="predicted"/>
<dbReference type="EMBL" id="LSRX01000611">
    <property type="protein sequence ID" value="OLP92679.1"/>
    <property type="molecule type" value="Genomic_DNA"/>
</dbReference>
<accession>A0A1Q9DC08</accession>